<feature type="transmembrane region" description="Helical" evidence="5">
    <location>
        <begin position="358"/>
        <end position="382"/>
    </location>
</feature>
<feature type="transmembrane region" description="Helical" evidence="5">
    <location>
        <begin position="113"/>
        <end position="137"/>
    </location>
</feature>
<evidence type="ECO:0000256" key="1">
    <source>
        <dbReference type="ARBA" id="ARBA00022692"/>
    </source>
</evidence>
<organism evidence="7 8">
    <name type="scientific">Eiseniibacteriota bacterium</name>
    <dbReference type="NCBI Taxonomy" id="2212470"/>
    <lineage>
        <taxon>Bacteria</taxon>
        <taxon>Candidatus Eiseniibacteriota</taxon>
    </lineage>
</organism>
<keyword evidence="2 5" id="KW-1133">Transmembrane helix</keyword>
<dbReference type="Gene3D" id="1.20.1250.20">
    <property type="entry name" value="MFS general substrate transporter like domains"/>
    <property type="match status" value="2"/>
</dbReference>
<evidence type="ECO:0000313" key="8">
    <source>
        <dbReference type="Proteomes" id="UP000739538"/>
    </source>
</evidence>
<accession>A0A956N904</accession>
<dbReference type="PROSITE" id="PS50850">
    <property type="entry name" value="MFS"/>
    <property type="match status" value="1"/>
</dbReference>
<feature type="transmembrane region" description="Helical" evidence="5">
    <location>
        <begin position="388"/>
        <end position="409"/>
    </location>
</feature>
<keyword evidence="3 5" id="KW-0472">Membrane</keyword>
<name>A0A956N904_UNCEI</name>
<proteinExistence type="predicted"/>
<comment type="caution">
    <text evidence="7">The sequence shown here is derived from an EMBL/GenBank/DDBJ whole genome shotgun (WGS) entry which is preliminary data.</text>
</comment>
<protein>
    <submittedName>
        <fullName evidence="7">MFS transporter</fullName>
    </submittedName>
</protein>
<evidence type="ECO:0000256" key="5">
    <source>
        <dbReference type="SAM" id="Phobius"/>
    </source>
</evidence>
<evidence type="ECO:0000256" key="3">
    <source>
        <dbReference type="ARBA" id="ARBA00023136"/>
    </source>
</evidence>
<feature type="region of interest" description="Disordered" evidence="4">
    <location>
        <begin position="446"/>
        <end position="474"/>
    </location>
</feature>
<evidence type="ECO:0000313" key="7">
    <source>
        <dbReference type="EMBL" id="MCA9754377.1"/>
    </source>
</evidence>
<keyword evidence="1 5" id="KW-0812">Transmembrane</keyword>
<feature type="transmembrane region" description="Helical" evidence="5">
    <location>
        <begin position="186"/>
        <end position="205"/>
    </location>
</feature>
<dbReference type="Pfam" id="PF07690">
    <property type="entry name" value="MFS_1"/>
    <property type="match status" value="1"/>
</dbReference>
<dbReference type="PANTHER" id="PTHR23526">
    <property type="entry name" value="INTEGRAL MEMBRANE TRANSPORT PROTEIN-RELATED"/>
    <property type="match status" value="1"/>
</dbReference>
<dbReference type="InterPro" id="IPR020846">
    <property type="entry name" value="MFS_dom"/>
</dbReference>
<dbReference type="InterPro" id="IPR036259">
    <property type="entry name" value="MFS_trans_sf"/>
</dbReference>
<feature type="transmembrane region" description="Helical" evidence="5">
    <location>
        <begin position="44"/>
        <end position="65"/>
    </location>
</feature>
<evidence type="ECO:0000256" key="4">
    <source>
        <dbReference type="SAM" id="MobiDB-lite"/>
    </source>
</evidence>
<dbReference type="EMBL" id="JAGQHS010000003">
    <property type="protein sequence ID" value="MCA9754377.1"/>
    <property type="molecule type" value="Genomic_DNA"/>
</dbReference>
<dbReference type="SUPFAM" id="SSF103473">
    <property type="entry name" value="MFS general substrate transporter"/>
    <property type="match status" value="2"/>
</dbReference>
<evidence type="ECO:0000256" key="2">
    <source>
        <dbReference type="ARBA" id="ARBA00022989"/>
    </source>
</evidence>
<feature type="domain" description="Major facilitator superfamily (MFS) profile" evidence="6">
    <location>
        <begin position="185"/>
        <end position="474"/>
    </location>
</feature>
<dbReference type="Proteomes" id="UP000739538">
    <property type="component" value="Unassembled WGS sequence"/>
</dbReference>
<feature type="transmembrane region" description="Helical" evidence="5">
    <location>
        <begin position="157"/>
        <end position="174"/>
    </location>
</feature>
<feature type="transmembrane region" description="Helical" evidence="5">
    <location>
        <begin position="299"/>
        <end position="316"/>
    </location>
</feature>
<feature type="transmembrane region" description="Helical" evidence="5">
    <location>
        <begin position="266"/>
        <end position="287"/>
    </location>
</feature>
<dbReference type="PANTHER" id="PTHR23526:SF2">
    <property type="entry name" value="MAJOR FACILITATOR SUPERFAMILY (MFS) PROFILE DOMAIN-CONTAINING PROTEIN"/>
    <property type="match status" value="1"/>
</dbReference>
<gene>
    <name evidence="7" type="ORF">KDA27_01135</name>
</gene>
<dbReference type="InterPro" id="IPR052528">
    <property type="entry name" value="Sugar_transport-like"/>
</dbReference>
<reference evidence="7" key="2">
    <citation type="journal article" date="2021" name="Microbiome">
        <title>Successional dynamics and alternative stable states in a saline activated sludge microbial community over 9 years.</title>
        <authorList>
            <person name="Wang Y."/>
            <person name="Ye J."/>
            <person name="Ju F."/>
            <person name="Liu L."/>
            <person name="Boyd J.A."/>
            <person name="Deng Y."/>
            <person name="Parks D.H."/>
            <person name="Jiang X."/>
            <person name="Yin X."/>
            <person name="Woodcroft B.J."/>
            <person name="Tyson G.W."/>
            <person name="Hugenholtz P."/>
            <person name="Polz M.F."/>
            <person name="Zhang T."/>
        </authorList>
    </citation>
    <scope>NUCLEOTIDE SEQUENCE</scope>
    <source>
        <strain evidence="7">HKST-UBA02</strain>
    </source>
</reference>
<feature type="transmembrane region" description="Helical" evidence="5">
    <location>
        <begin position="236"/>
        <end position="254"/>
    </location>
</feature>
<evidence type="ECO:0000259" key="6">
    <source>
        <dbReference type="PROSITE" id="PS50850"/>
    </source>
</evidence>
<feature type="transmembrane region" description="Helical" evidence="5">
    <location>
        <begin position="322"/>
        <end position="346"/>
    </location>
</feature>
<dbReference type="InterPro" id="IPR011701">
    <property type="entry name" value="MFS"/>
</dbReference>
<dbReference type="AlphaFoldDB" id="A0A956N904"/>
<feature type="transmembrane region" description="Helical" evidence="5">
    <location>
        <begin position="86"/>
        <end position="107"/>
    </location>
</feature>
<reference evidence="7" key="1">
    <citation type="submission" date="2020-04" db="EMBL/GenBank/DDBJ databases">
        <authorList>
            <person name="Zhang T."/>
        </authorList>
    </citation>
    <scope>NUCLEOTIDE SEQUENCE</scope>
    <source>
        <strain evidence="7">HKST-UBA02</strain>
    </source>
</reference>
<dbReference type="GO" id="GO:0022857">
    <property type="term" value="F:transmembrane transporter activity"/>
    <property type="evidence" value="ECO:0007669"/>
    <property type="project" value="InterPro"/>
</dbReference>
<sequence>MQLSPWGQKRRLPPHALKRNLDLIFAEGTAWSVMVGTGETYLPAFLLALGGNAVGAGLITTVPLLGGGLLQLLTPWAVRKLRSRKAWVVVCATVQAAMFVPLIWIALRGAAPTWLVFLIATIYWGAGMAAGPAWSTWIGTIVRGRIRSHYFASRSRATQIGTGCALFLAGWIVQSAEKRNEELLGFVVLFSLAFLARASSSLLLVKQDESVPRVEDRNVSWKELLPRLRGRGGNRLLLVLLSMSTSVTIASPFFTPYMLQQLHLSYLEYVGLIGTAFLAKIVALTWLGSFVARVGATRALRIGAAGILPLSALWILSTQYVYLFALQVLSGTVWAMYEFAAFLLFFETIEEKERTSLLTLYNLGNTIAVTVGSALGALLLSNALDGSAAYHLVFGVSSIFRTLVALLLLRLGFGRVERVAEDLRQFAMGLRTFSVRPSTGGWLRPMIPTLPRRRSGNDEAPPANPVANQESSDL</sequence>